<sequence length="145" mass="14503">MSILRLGHDDRGSTLPLILGFFLVALLAVAGSVAAGDAFVHQRSLQDVCDGAAAAAAASAADLARGSALAGGAELRFAGAQAAVAAYLARDGDRAHVQAVTGLSQDATVLTVRCEQTSGIVFGAMFGLGRGVHQSARSSARAPLS</sequence>
<evidence type="ECO:0000313" key="1">
    <source>
        <dbReference type="EMBL" id="WAX58583.1"/>
    </source>
</evidence>
<evidence type="ECO:0008006" key="3">
    <source>
        <dbReference type="Google" id="ProtNLM"/>
    </source>
</evidence>
<dbReference type="Proteomes" id="UP001164693">
    <property type="component" value="Chromosome"/>
</dbReference>
<evidence type="ECO:0000313" key="2">
    <source>
        <dbReference type="Proteomes" id="UP001164693"/>
    </source>
</evidence>
<reference evidence="1" key="1">
    <citation type="submission" date="2022-05" db="EMBL/GenBank/DDBJ databases">
        <title>Jatrophihabitans sp. SB3-54 whole genome sequence.</title>
        <authorList>
            <person name="Suh M.K."/>
            <person name="Eom M.K."/>
            <person name="Kim J.S."/>
            <person name="Kim H.S."/>
            <person name="Do H.E."/>
            <person name="Shin Y.K."/>
            <person name="Lee J.-S."/>
        </authorList>
    </citation>
    <scope>NUCLEOTIDE SEQUENCE</scope>
    <source>
        <strain evidence="1">SB3-54</strain>
    </source>
</reference>
<dbReference type="RefSeq" id="WP_269445122.1">
    <property type="nucleotide sequence ID" value="NZ_CP097463.1"/>
</dbReference>
<proteinExistence type="predicted"/>
<name>A0ABY7K159_9ACTN</name>
<organism evidence="1 2">
    <name type="scientific">Jatrophihabitans cynanchi</name>
    <dbReference type="NCBI Taxonomy" id="2944128"/>
    <lineage>
        <taxon>Bacteria</taxon>
        <taxon>Bacillati</taxon>
        <taxon>Actinomycetota</taxon>
        <taxon>Actinomycetes</taxon>
        <taxon>Jatrophihabitantales</taxon>
        <taxon>Jatrophihabitantaceae</taxon>
        <taxon>Jatrophihabitans</taxon>
    </lineage>
</organism>
<dbReference type="EMBL" id="CP097463">
    <property type="protein sequence ID" value="WAX58583.1"/>
    <property type="molecule type" value="Genomic_DNA"/>
</dbReference>
<keyword evidence="2" id="KW-1185">Reference proteome</keyword>
<accession>A0ABY7K159</accession>
<gene>
    <name evidence="1" type="ORF">M6B22_07410</name>
</gene>
<protein>
    <recommendedName>
        <fullName evidence="3">Flp pilus-assembly TadG-like N-terminal domain-containing protein</fullName>
    </recommendedName>
</protein>